<feature type="transmembrane region" description="Helical" evidence="7">
    <location>
        <begin position="267"/>
        <end position="289"/>
    </location>
</feature>
<feature type="transmembrane region" description="Helical" evidence="7">
    <location>
        <begin position="191"/>
        <end position="211"/>
    </location>
</feature>
<comment type="subcellular location">
    <subcellularLocation>
        <location evidence="1">Membrane</location>
        <topology evidence="1">Multi-pass membrane protein</topology>
    </subcellularLocation>
</comment>
<dbReference type="PROSITE" id="PS50267">
    <property type="entry name" value="NA_NEUROTRAN_SYMP_3"/>
    <property type="match status" value="1"/>
</dbReference>
<evidence type="ECO:0000313" key="9">
    <source>
        <dbReference type="Proteomes" id="UP000184310"/>
    </source>
</evidence>
<dbReference type="InterPro" id="IPR047218">
    <property type="entry name" value="YocR/YhdH-like"/>
</dbReference>
<name>A0A1M6PGB5_9CLOT</name>
<dbReference type="Pfam" id="PF00209">
    <property type="entry name" value="SNF"/>
    <property type="match status" value="2"/>
</dbReference>
<keyword evidence="9" id="KW-1185">Reference proteome</keyword>
<keyword evidence="4 7" id="KW-1133">Transmembrane helix</keyword>
<feature type="transmembrane region" description="Helical" evidence="7">
    <location>
        <begin position="318"/>
        <end position="338"/>
    </location>
</feature>
<organism evidence="8 9">
    <name type="scientific">Clostridium cavendishii DSM 21758</name>
    <dbReference type="NCBI Taxonomy" id="1121302"/>
    <lineage>
        <taxon>Bacteria</taxon>
        <taxon>Bacillati</taxon>
        <taxon>Bacillota</taxon>
        <taxon>Clostridia</taxon>
        <taxon>Eubacteriales</taxon>
        <taxon>Clostridiaceae</taxon>
        <taxon>Clostridium</taxon>
    </lineage>
</organism>
<dbReference type="SUPFAM" id="SSF161070">
    <property type="entry name" value="SNF-like"/>
    <property type="match status" value="1"/>
</dbReference>
<reference evidence="8 9" key="1">
    <citation type="submission" date="2016-11" db="EMBL/GenBank/DDBJ databases">
        <authorList>
            <person name="Jaros S."/>
            <person name="Januszkiewicz K."/>
            <person name="Wedrychowicz H."/>
        </authorList>
    </citation>
    <scope>NUCLEOTIDE SEQUENCE [LARGE SCALE GENOMIC DNA]</scope>
    <source>
        <strain evidence="8 9">DSM 21758</strain>
    </source>
</reference>
<dbReference type="Proteomes" id="UP000184310">
    <property type="component" value="Unassembled WGS sequence"/>
</dbReference>
<dbReference type="NCBIfam" id="NF037979">
    <property type="entry name" value="Na_transp"/>
    <property type="match status" value="1"/>
</dbReference>
<accession>A0A1M6PGB5</accession>
<keyword evidence="6" id="KW-0769">Symport</keyword>
<protein>
    <recommendedName>
        <fullName evidence="6">Transporter</fullName>
    </recommendedName>
</protein>
<evidence type="ECO:0000256" key="5">
    <source>
        <dbReference type="ARBA" id="ARBA00023136"/>
    </source>
</evidence>
<dbReference type="AlphaFoldDB" id="A0A1M6PGB5"/>
<feature type="transmembrane region" description="Helical" evidence="7">
    <location>
        <begin position="93"/>
        <end position="114"/>
    </location>
</feature>
<comment type="similarity">
    <text evidence="6">Belongs to the sodium:neurotransmitter symporter (SNF) (TC 2.A.22) family.</text>
</comment>
<feature type="transmembrane region" description="Helical" evidence="7">
    <location>
        <begin position="12"/>
        <end position="31"/>
    </location>
</feature>
<evidence type="ECO:0000256" key="3">
    <source>
        <dbReference type="ARBA" id="ARBA00022692"/>
    </source>
</evidence>
<dbReference type="InterPro" id="IPR000175">
    <property type="entry name" value="Na/ntran_symport"/>
</dbReference>
<feature type="transmembrane region" description="Helical" evidence="7">
    <location>
        <begin position="43"/>
        <end position="63"/>
    </location>
</feature>
<feature type="transmembrane region" description="Helical" evidence="7">
    <location>
        <begin position="438"/>
        <end position="459"/>
    </location>
</feature>
<dbReference type="GO" id="GO:0015293">
    <property type="term" value="F:symporter activity"/>
    <property type="evidence" value="ECO:0007669"/>
    <property type="project" value="UniProtKB-KW"/>
</dbReference>
<dbReference type="STRING" id="1121302.SAMN02745163_03145"/>
<dbReference type="PROSITE" id="PS00610">
    <property type="entry name" value="NA_NEUROTRAN_SYMP_1"/>
    <property type="match status" value="1"/>
</dbReference>
<dbReference type="EMBL" id="FQZB01000013">
    <property type="protein sequence ID" value="SHK06927.1"/>
    <property type="molecule type" value="Genomic_DNA"/>
</dbReference>
<dbReference type="PANTHER" id="PTHR42948">
    <property type="entry name" value="TRANSPORTER"/>
    <property type="match status" value="1"/>
</dbReference>
<evidence type="ECO:0000256" key="1">
    <source>
        <dbReference type="ARBA" id="ARBA00004141"/>
    </source>
</evidence>
<feature type="transmembrane region" description="Helical" evidence="7">
    <location>
        <begin position="358"/>
        <end position="380"/>
    </location>
</feature>
<gene>
    <name evidence="8" type="ORF">SAMN02745163_03145</name>
</gene>
<evidence type="ECO:0000256" key="6">
    <source>
        <dbReference type="RuleBase" id="RU003732"/>
    </source>
</evidence>
<dbReference type="GO" id="GO:0016020">
    <property type="term" value="C:membrane"/>
    <property type="evidence" value="ECO:0007669"/>
    <property type="project" value="UniProtKB-SubCell"/>
</dbReference>
<dbReference type="OrthoDB" id="9762833at2"/>
<evidence type="ECO:0000256" key="2">
    <source>
        <dbReference type="ARBA" id="ARBA00022448"/>
    </source>
</evidence>
<dbReference type="CDD" id="cd10336">
    <property type="entry name" value="SLC6sbd_Tyt1-Like"/>
    <property type="match status" value="1"/>
</dbReference>
<evidence type="ECO:0000256" key="4">
    <source>
        <dbReference type="ARBA" id="ARBA00022989"/>
    </source>
</evidence>
<keyword evidence="3 6" id="KW-0812">Transmembrane</keyword>
<dbReference type="PANTHER" id="PTHR42948:SF1">
    <property type="entry name" value="TRANSPORTER"/>
    <property type="match status" value="1"/>
</dbReference>
<evidence type="ECO:0000313" key="8">
    <source>
        <dbReference type="EMBL" id="SHK06927.1"/>
    </source>
</evidence>
<feature type="transmembrane region" description="Helical" evidence="7">
    <location>
        <begin position="160"/>
        <end position="179"/>
    </location>
</feature>
<sequence>MSKPQNKEGFSSALTIFFATLGSAIGLGNIWKFPYLTGVNGGAAFIIIYLGFVLILGIPLMLAEFYIGRSTGSNPIGAFDKIKDSKWPKANKIFKVSGVFTMITSMFVMFYYSAVAGWVYSYLFKAIKGDFNVLATMNVSDAVNFTKTSFTQTVSDGKVAVFWQFVVLLIVTIVLAKGVQKGIEKVTSTLMPVLLVLIVVCDVRALMLSKAGEGISFLMKPDFSKVSTDMILTAMGLAFFKLAIAMGVLIVFSGYYKKDTNLIGISFKVAISDVVISIMAGLAIFPVVFEFGLNPSEGAGLLFQSIPLSFAKLPMGNILLIAFFLLTAIAATTAMISLSEVPVRFLSQQFNISRKLSVIISTSIMFLIGALTVHPSSIFGGVRIFNKNLFDFFDFTTSNVLIPITGLLTAIFVGYVINKKSFVNEITNEGALAKYKGFVNFVLFSLKVLCPILIILIFISSFK</sequence>
<dbReference type="PRINTS" id="PR00176">
    <property type="entry name" value="NANEUSMPORT"/>
</dbReference>
<dbReference type="RefSeq" id="WP_072989874.1">
    <property type="nucleotide sequence ID" value="NZ_FQZB01000013.1"/>
</dbReference>
<evidence type="ECO:0000256" key="7">
    <source>
        <dbReference type="SAM" id="Phobius"/>
    </source>
</evidence>
<dbReference type="InterPro" id="IPR037272">
    <property type="entry name" value="SNS_sf"/>
</dbReference>
<feature type="transmembrane region" description="Helical" evidence="7">
    <location>
        <begin position="400"/>
        <end position="417"/>
    </location>
</feature>
<proteinExistence type="inferred from homology"/>
<keyword evidence="5 7" id="KW-0472">Membrane</keyword>
<feature type="transmembrane region" description="Helical" evidence="7">
    <location>
        <begin position="231"/>
        <end position="255"/>
    </location>
</feature>
<keyword evidence="2 6" id="KW-0813">Transport</keyword>